<keyword evidence="1" id="KW-1133">Transmembrane helix</keyword>
<dbReference type="Pfam" id="PF08592">
    <property type="entry name" value="Anthrone_oxy"/>
    <property type="match status" value="1"/>
</dbReference>
<evidence type="ECO:0000256" key="1">
    <source>
        <dbReference type="SAM" id="Phobius"/>
    </source>
</evidence>
<feature type="transmembrane region" description="Helical" evidence="1">
    <location>
        <begin position="51"/>
        <end position="76"/>
    </location>
</feature>
<dbReference type="AlphaFoldDB" id="A0A3G8JN63"/>
<keyword evidence="1" id="KW-0472">Membrane</keyword>
<dbReference type="InterPro" id="IPR013901">
    <property type="entry name" value="Anthrone_oxy"/>
</dbReference>
<sequence length="159" mass="16976">MSQLRDTVLVLAMTTMGLTAGLYAAFAYSVMPGLQRAGAQSAIVSMQRINVAIVNPLFALIFVGAIVFGVLGAVLWWGDPLRWWLVAAAVLVIVPVLITMGVNVPLNNRLDAAGTVSATDAPTVWADFVRPWVQWNIVRAGVSTAGFVVLIVGLLQTRD</sequence>
<organism evidence="2 3">
    <name type="scientific">Gordonia insulae</name>
    <dbReference type="NCBI Taxonomy" id="2420509"/>
    <lineage>
        <taxon>Bacteria</taxon>
        <taxon>Bacillati</taxon>
        <taxon>Actinomycetota</taxon>
        <taxon>Actinomycetes</taxon>
        <taxon>Mycobacteriales</taxon>
        <taxon>Gordoniaceae</taxon>
        <taxon>Gordonia</taxon>
    </lineage>
</organism>
<gene>
    <name evidence="2" type="ORF">D7316_02655</name>
</gene>
<dbReference type="Proteomes" id="UP000271469">
    <property type="component" value="Chromosome"/>
</dbReference>
<proteinExistence type="predicted"/>
<dbReference type="OrthoDB" id="428263at2"/>
<evidence type="ECO:0000313" key="2">
    <source>
        <dbReference type="EMBL" id="AZG46055.1"/>
    </source>
</evidence>
<keyword evidence="3" id="KW-1185">Reference proteome</keyword>
<accession>A0A3G8JN63</accession>
<protein>
    <recommendedName>
        <fullName evidence="4">DUF1772 domain-containing protein</fullName>
    </recommendedName>
</protein>
<evidence type="ECO:0008006" key="4">
    <source>
        <dbReference type="Google" id="ProtNLM"/>
    </source>
</evidence>
<feature type="transmembrane region" description="Helical" evidence="1">
    <location>
        <begin position="83"/>
        <end position="102"/>
    </location>
</feature>
<reference evidence="2 3" key="1">
    <citation type="submission" date="2018-11" db="EMBL/GenBank/DDBJ databases">
        <title>Gordonia insulae sp. nov., isolated from an island soil.</title>
        <authorList>
            <person name="Kim Y.S."/>
            <person name="Kim S.B."/>
        </authorList>
    </citation>
    <scope>NUCLEOTIDE SEQUENCE [LARGE SCALE GENOMIC DNA]</scope>
    <source>
        <strain evidence="2 3">MMS17-SY073</strain>
    </source>
</reference>
<feature type="transmembrane region" description="Helical" evidence="1">
    <location>
        <begin position="137"/>
        <end position="155"/>
    </location>
</feature>
<dbReference type="EMBL" id="CP033972">
    <property type="protein sequence ID" value="AZG46055.1"/>
    <property type="molecule type" value="Genomic_DNA"/>
</dbReference>
<name>A0A3G8JN63_9ACTN</name>
<evidence type="ECO:0000313" key="3">
    <source>
        <dbReference type="Proteomes" id="UP000271469"/>
    </source>
</evidence>
<dbReference type="KEGG" id="gom:D7316_02655"/>
<feature type="transmembrane region" description="Helical" evidence="1">
    <location>
        <begin position="7"/>
        <end position="31"/>
    </location>
</feature>
<dbReference type="RefSeq" id="WP_124708628.1">
    <property type="nucleotide sequence ID" value="NZ_CP033972.1"/>
</dbReference>
<keyword evidence="1" id="KW-0812">Transmembrane</keyword>